<proteinExistence type="inferred from homology"/>
<feature type="binding site" evidence="8">
    <location>
        <position position="45"/>
    </location>
    <ligand>
        <name>FAD</name>
        <dbReference type="ChEBI" id="CHEBI:57692"/>
    </ligand>
</feature>
<dbReference type="PANTHER" id="PTHR42685:SF18">
    <property type="entry name" value="DIGERANYLGERANYLGLYCEROPHOSPHOLIPID REDUCTASE"/>
    <property type="match status" value="1"/>
</dbReference>
<feature type="binding site" evidence="8">
    <location>
        <position position="367"/>
    </location>
    <ligand>
        <name>a 2,3-bis-O-(geranylgeranyl)-sn-glycerol 1-phospholipid</name>
        <dbReference type="ChEBI" id="CHEBI:138140"/>
    </ligand>
</feature>
<feature type="binding site" evidence="8">
    <location>
        <position position="98"/>
    </location>
    <ligand>
        <name>FAD</name>
        <dbReference type="ChEBI" id="CHEBI:57692"/>
    </ligand>
</feature>
<dbReference type="GeneID" id="8777864"/>
<evidence type="ECO:0000256" key="4">
    <source>
        <dbReference type="ARBA" id="ARBA00023002"/>
    </source>
</evidence>
<dbReference type="EC" id="1.3.-.-" evidence="8"/>
<dbReference type="AlphaFoldDB" id="D3S2L4"/>
<dbReference type="InterPro" id="IPR050407">
    <property type="entry name" value="Geranylgeranyl_reductase"/>
</dbReference>
<evidence type="ECO:0000256" key="6">
    <source>
        <dbReference type="ARBA" id="ARBA00023209"/>
    </source>
</evidence>
<comment type="catalytic activity">
    <reaction evidence="8">
        <text>a 2,3-bis-O-phytanyl-sn-glycerol 1-phospholipid + 8 A = a 2,3-bis-O-(geranylgeranyl)-sn-glycerol 1-phospholipid + 8 AH2</text>
        <dbReference type="Rhea" id="RHEA:64376"/>
        <dbReference type="ChEBI" id="CHEBI:13193"/>
        <dbReference type="ChEBI" id="CHEBI:17499"/>
        <dbReference type="ChEBI" id="CHEBI:138139"/>
        <dbReference type="ChEBI" id="CHEBI:138140"/>
    </reaction>
</comment>
<protein>
    <recommendedName>
        <fullName evidence="8">Digeranylgeranylglycerophospholipid reductase</fullName>
        <shortName evidence="8">DGGGPL reductase</shortName>
        <ecNumber evidence="8">1.3.-.-</ecNumber>
    </recommendedName>
    <alternativeName>
        <fullName evidence="8">2,3-bis-O-geranylgeranylglyceryl phosphate reductase</fullName>
    </alternativeName>
    <alternativeName>
        <fullName evidence="8">Geranylgeranyl reductase</fullName>
        <shortName evidence="8">GGR</shortName>
    </alternativeName>
</protein>
<feature type="binding site" evidence="8">
    <location>
        <position position="14"/>
    </location>
    <ligand>
        <name>FAD</name>
        <dbReference type="ChEBI" id="CHEBI:57692"/>
    </ligand>
</feature>
<dbReference type="InterPro" id="IPR054715">
    <property type="entry name" value="GGR_cat"/>
</dbReference>
<dbReference type="GO" id="GO:0045550">
    <property type="term" value="F:geranylgeranyl reductase activity"/>
    <property type="evidence" value="ECO:0007669"/>
    <property type="project" value="InterPro"/>
</dbReference>
<evidence type="ECO:0000256" key="8">
    <source>
        <dbReference type="HAMAP-Rule" id="MF_01287"/>
    </source>
</evidence>
<dbReference type="RefSeq" id="WP_012964891.1">
    <property type="nucleotide sequence ID" value="NC_013849.1"/>
</dbReference>
<feature type="binding site" evidence="8">
    <location>
        <position position="289"/>
    </location>
    <ligand>
        <name>FAD</name>
        <dbReference type="ChEBI" id="CHEBI:57692"/>
    </ligand>
</feature>
<evidence type="ECO:0000256" key="7">
    <source>
        <dbReference type="ARBA" id="ARBA00023264"/>
    </source>
</evidence>
<keyword evidence="5 8" id="KW-0443">Lipid metabolism</keyword>
<feature type="binding site" evidence="8">
    <location>
        <position position="276"/>
    </location>
    <ligand>
        <name>FAD</name>
        <dbReference type="ChEBI" id="CHEBI:57692"/>
    </ligand>
</feature>
<dbReference type="SUPFAM" id="SSF51905">
    <property type="entry name" value="FAD/NAD(P)-binding domain"/>
    <property type="match status" value="1"/>
</dbReference>
<comment type="function">
    <text evidence="8">Is involved in the reduction of 2,3-digeranylgeranylglycerophospholipids (unsaturated archaeols) into 2,3-diphytanylglycerophospholipids (saturated archaeols) in the biosynthesis of archaeal membrane lipids. Catalyzes the formation of archaetidic acid (2,3-di-O-phytanyl-sn-glyceryl phosphate) from 2,3-di-O-geranylgeranylglyceryl phosphate (DGGGP) via the hydrogenation of each double bond of the isoprenoid chains. Is also probably able to reduce double bonds of geranyl groups in CDP-2,3-bis-O-(geranylgeranyl)-sn-glycerol and archaetidylserine, thus acting at various stages in the biosynthesis of archaeal membrane lipids.</text>
</comment>
<evidence type="ECO:0000256" key="5">
    <source>
        <dbReference type="ARBA" id="ARBA00023098"/>
    </source>
</evidence>
<keyword evidence="6 8" id="KW-0594">Phospholipid biosynthesis</keyword>
<dbReference type="UniPathway" id="UPA00940"/>
<comment type="catalytic activity">
    <reaction evidence="8">
        <text>2,3-bis-O-(phytanyl)-sn-glycerol 1-phosphate + 8 A = 2,3-bis-O-(geranylgeranyl)-sn-glycerol 1-phosphate + 8 AH2</text>
        <dbReference type="Rhea" id="RHEA:64368"/>
        <dbReference type="ChEBI" id="CHEBI:13193"/>
        <dbReference type="ChEBI" id="CHEBI:17499"/>
        <dbReference type="ChEBI" id="CHEBI:58837"/>
        <dbReference type="ChEBI" id="CHEBI:73125"/>
    </reaction>
</comment>
<gene>
    <name evidence="10" type="ordered locus">Ferp_0366</name>
</gene>
<comment type="cofactor">
    <cofactor evidence="8">
        <name>FAD</name>
        <dbReference type="ChEBI" id="CHEBI:57692"/>
    </cofactor>
    <text evidence="8">Binds 1 FAD per subunit.</text>
</comment>
<feature type="binding site" evidence="8">
    <location>
        <position position="47"/>
    </location>
    <ligand>
        <name>FAD</name>
        <dbReference type="ChEBI" id="CHEBI:57692"/>
    </ligand>
</feature>
<feature type="binding site" evidence="8">
    <location>
        <position position="122"/>
    </location>
    <ligand>
        <name>FAD</name>
        <dbReference type="ChEBI" id="CHEBI:57692"/>
    </ligand>
</feature>
<dbReference type="PaxDb" id="589924-Ferp_0366"/>
<dbReference type="HAMAP" id="MF_01287">
    <property type="entry name" value="DGGGPL_reductase"/>
    <property type="match status" value="1"/>
</dbReference>
<comment type="similarity">
    <text evidence="8">Belongs to the geranylgeranyl reductase family. DGGGPL reductase subfamily.</text>
</comment>
<dbReference type="Gene3D" id="3.50.50.60">
    <property type="entry name" value="FAD/NAD(P)-binding domain"/>
    <property type="match status" value="1"/>
</dbReference>
<comment type="pathway">
    <text evidence="8">Membrane lipid metabolism; glycerophospholipid metabolism.</text>
</comment>
<name>D3S2L4_FERPA</name>
<dbReference type="GO" id="GO:0016628">
    <property type="term" value="F:oxidoreductase activity, acting on the CH-CH group of donors, NAD or NADP as acceptor"/>
    <property type="evidence" value="ECO:0007669"/>
    <property type="project" value="InterPro"/>
</dbReference>
<dbReference type="NCBIfam" id="TIGR02032">
    <property type="entry name" value="GG-red-SF"/>
    <property type="match status" value="1"/>
</dbReference>
<dbReference type="GO" id="GO:0046474">
    <property type="term" value="P:glycerophospholipid biosynthetic process"/>
    <property type="evidence" value="ECO:0007669"/>
    <property type="project" value="UniProtKB-UniRule"/>
</dbReference>
<feature type="binding site" evidence="8">
    <location>
        <position position="331"/>
    </location>
    <ligand>
        <name>a 2,3-bis-O-(geranylgeranyl)-sn-glycerol 1-phospholipid</name>
        <dbReference type="ChEBI" id="CHEBI:138140"/>
    </ligand>
</feature>
<feature type="binding site" evidence="8">
    <location>
        <position position="33"/>
    </location>
    <ligand>
        <name>FAD</name>
        <dbReference type="ChEBI" id="CHEBI:57692"/>
    </ligand>
</feature>
<organism evidence="10 11">
    <name type="scientific">Ferroglobus placidus (strain DSM 10642 / AEDII12DO)</name>
    <dbReference type="NCBI Taxonomy" id="589924"/>
    <lineage>
        <taxon>Archaea</taxon>
        <taxon>Methanobacteriati</taxon>
        <taxon>Methanobacteriota</taxon>
        <taxon>Archaeoglobi</taxon>
        <taxon>Archaeoglobales</taxon>
        <taxon>Archaeoglobaceae</taxon>
        <taxon>Ferroglobus</taxon>
    </lineage>
</organism>
<reference evidence="10 11" key="2">
    <citation type="journal article" date="2011" name="Stand. Genomic Sci.">
        <title>Complete genome sequence of Ferroglobus placidus AEDII12DO.</title>
        <authorList>
            <person name="Anderson I."/>
            <person name="Risso C."/>
            <person name="Holmes D."/>
            <person name="Lucas S."/>
            <person name="Copeland A."/>
            <person name="Lapidus A."/>
            <person name="Cheng J.F."/>
            <person name="Bruce D."/>
            <person name="Goodwin L."/>
            <person name="Pitluck S."/>
            <person name="Saunders E."/>
            <person name="Brettin T."/>
            <person name="Detter J.C."/>
            <person name="Han C."/>
            <person name="Tapia R."/>
            <person name="Larimer F."/>
            <person name="Land M."/>
            <person name="Hauser L."/>
            <person name="Woyke T."/>
            <person name="Lovley D."/>
            <person name="Kyrpides N."/>
            <person name="Ivanova N."/>
        </authorList>
    </citation>
    <scope>NUCLEOTIDE SEQUENCE [LARGE SCALE GENOMIC DNA]</scope>
    <source>
        <strain evidence="11">DSM 10642 / AEDII12DO</strain>
    </source>
</reference>
<accession>D3S2L4</accession>
<keyword evidence="1 8" id="KW-0444">Lipid biosynthesis</keyword>
<comment type="caution">
    <text evidence="8">Lacks conserved residue(s) required for the propagation of feature annotation.</text>
</comment>
<dbReference type="Pfam" id="PF22578">
    <property type="entry name" value="GGR_cat"/>
    <property type="match status" value="1"/>
</dbReference>
<dbReference type="InterPro" id="IPR011777">
    <property type="entry name" value="Geranylgeranyl_Rdtase_fam"/>
</dbReference>
<comment type="miscellaneous">
    <text evidence="8">Reduction reaction proceeds via syn addition of hydrogen for double bonds.</text>
</comment>
<evidence type="ECO:0000313" key="10">
    <source>
        <dbReference type="EMBL" id="ADC64544.1"/>
    </source>
</evidence>
<feature type="binding site" evidence="8">
    <location>
        <position position="288"/>
    </location>
    <ligand>
        <name>FAD</name>
        <dbReference type="ChEBI" id="CHEBI:57692"/>
    </ligand>
</feature>
<dbReference type="Proteomes" id="UP000002613">
    <property type="component" value="Chromosome"/>
</dbReference>
<dbReference type="GO" id="GO:0046467">
    <property type="term" value="P:membrane lipid biosynthetic process"/>
    <property type="evidence" value="ECO:0007669"/>
    <property type="project" value="InterPro"/>
</dbReference>
<comment type="catalytic activity">
    <reaction evidence="8">
        <text>CDP-2,3-bis-O-(geranylgeranyl)-sn-glycerol + 8 AH2 = CDP-2,3-bis-O-(phytanyl)-sn-glycerol + 8 A</text>
        <dbReference type="Rhea" id="RHEA:84207"/>
        <dbReference type="ChEBI" id="CHEBI:13193"/>
        <dbReference type="ChEBI" id="CHEBI:17499"/>
        <dbReference type="ChEBI" id="CHEBI:58838"/>
        <dbReference type="ChEBI" id="CHEBI:74004"/>
    </reaction>
</comment>
<dbReference type="PRINTS" id="PR00420">
    <property type="entry name" value="RNGMNOXGNASE"/>
</dbReference>
<dbReference type="GO" id="GO:0016020">
    <property type="term" value="C:membrane"/>
    <property type="evidence" value="ECO:0007669"/>
    <property type="project" value="GOC"/>
</dbReference>
<keyword evidence="4 8" id="KW-0560">Oxidoreductase</keyword>
<keyword evidence="2 8" id="KW-0285">Flavoprotein</keyword>
<dbReference type="InterPro" id="IPR023590">
    <property type="entry name" value="DGGGPL_reductase"/>
</dbReference>
<dbReference type="STRING" id="589924.Ferp_0366"/>
<dbReference type="EMBL" id="CP001899">
    <property type="protein sequence ID" value="ADC64544.1"/>
    <property type="molecule type" value="Genomic_DNA"/>
</dbReference>
<dbReference type="InterPro" id="IPR036188">
    <property type="entry name" value="FAD/NAD-bd_sf"/>
</dbReference>
<dbReference type="GO" id="GO:0050660">
    <property type="term" value="F:flavin adenine dinucleotide binding"/>
    <property type="evidence" value="ECO:0007669"/>
    <property type="project" value="UniProtKB-UniRule"/>
</dbReference>
<dbReference type="Gene3D" id="3.30.9.10">
    <property type="entry name" value="D-Amino Acid Oxidase, subunit A, domain 2"/>
    <property type="match status" value="1"/>
</dbReference>
<dbReference type="eggNOG" id="arCOG00570">
    <property type="taxonomic scope" value="Archaea"/>
</dbReference>
<keyword evidence="11" id="KW-1185">Reference proteome</keyword>
<evidence type="ECO:0000313" key="11">
    <source>
        <dbReference type="Proteomes" id="UP000002613"/>
    </source>
</evidence>
<reference evidence="11" key="1">
    <citation type="submission" date="2010-02" db="EMBL/GenBank/DDBJ databases">
        <title>Complete sequence of Ferroglobus placidus DSM 10642.</title>
        <authorList>
            <consortium name="US DOE Joint Genome Institute"/>
            <person name="Lucas S."/>
            <person name="Copeland A."/>
            <person name="Lapidus A."/>
            <person name="Cheng J.-F."/>
            <person name="Bruce D."/>
            <person name="Goodwin L."/>
            <person name="Pitluck S."/>
            <person name="Saunders E."/>
            <person name="Brettin T."/>
            <person name="Detter J.C."/>
            <person name="Han C."/>
            <person name="Tapia R."/>
            <person name="Larimer F."/>
            <person name="Land M."/>
            <person name="Hauser L."/>
            <person name="Kyrpides N."/>
            <person name="Ivanova N."/>
            <person name="Holmes D."/>
            <person name="Lovley D."/>
            <person name="Kyrpides N."/>
            <person name="Anderson I.J."/>
            <person name="Woyke T."/>
        </authorList>
    </citation>
    <scope>NUCLEOTIDE SEQUENCE [LARGE SCALE GENOMIC DNA]</scope>
    <source>
        <strain evidence="11">DSM 10642 / AEDII12DO</strain>
    </source>
</reference>
<dbReference type="OrthoDB" id="6062at2157"/>
<evidence type="ECO:0000256" key="3">
    <source>
        <dbReference type="ARBA" id="ARBA00022827"/>
    </source>
</evidence>
<dbReference type="KEGG" id="fpl:Ferp_0366"/>
<keyword evidence="7 8" id="KW-1208">Phospholipid metabolism</keyword>
<sequence>MTDYDVVVVGAGPGGSIAAKTAAEKGLDVLLIEKRQEIGVPVRCAEGVSKEDLEKFVEPDKRWIAAEIEKAWIFSPDETKVELSAEKAGNEVGYVLERKIFDRHLARLASKAGAEVRVKTSAVGLKRENGIVKLKIRSLGKEEEITTKIVIGADGIESKVGKWAGIDTTLKLGEIESCVQYLMTNIEFESDVTYFWVGKRFAPGGYIWLFPKGDDAANVGIGVMPSIAEKKAKEYLDDFVRKKFPDGEIVEVVVGGVPVSGGLKSAVSDNVMLVGDAARFADPITGGGIINAMKSGYYAGITAYEAVVEEDYSAKFLKKYDERWKKDFGKKLERNKKIQEKLLKMDDETFNKIAKSLEGMRIEEFSVKRLVLEIFKKYPKLFWDMKDLIF</sequence>
<comment type="catalytic activity">
    <reaction evidence="8">
        <text>archaetidylserine + 8 AH2 = 2,3-bis-O-phytanyl-sn-glycero-3-phospho-L-serine + 8 A</text>
        <dbReference type="Rhea" id="RHEA:84215"/>
        <dbReference type="ChEBI" id="CHEBI:13193"/>
        <dbReference type="ChEBI" id="CHEBI:17499"/>
        <dbReference type="ChEBI" id="CHEBI:71517"/>
        <dbReference type="ChEBI" id="CHEBI:74853"/>
    </reaction>
</comment>
<dbReference type="HOGENOM" id="CLU_024648_0_0_2"/>
<evidence type="ECO:0000259" key="9">
    <source>
        <dbReference type="Pfam" id="PF22578"/>
    </source>
</evidence>
<evidence type="ECO:0000256" key="2">
    <source>
        <dbReference type="ARBA" id="ARBA00022630"/>
    </source>
</evidence>
<dbReference type="PANTHER" id="PTHR42685">
    <property type="entry name" value="GERANYLGERANYL DIPHOSPHATE REDUCTASE"/>
    <property type="match status" value="1"/>
</dbReference>
<dbReference type="Pfam" id="PF12831">
    <property type="entry name" value="FAD_oxidored"/>
    <property type="match status" value="1"/>
</dbReference>
<feature type="binding site" evidence="8">
    <location>
        <position position="44"/>
    </location>
    <ligand>
        <name>FAD</name>
        <dbReference type="ChEBI" id="CHEBI:57692"/>
    </ligand>
</feature>
<evidence type="ECO:0000256" key="1">
    <source>
        <dbReference type="ARBA" id="ARBA00022516"/>
    </source>
</evidence>
<keyword evidence="3 8" id="KW-0274">FAD</keyword>
<feature type="domain" description="Digeranylgeranylglycerophospholipid reductase catalytic" evidence="9">
    <location>
        <begin position="175"/>
        <end position="257"/>
    </location>
</feature>